<dbReference type="InterPro" id="IPR036390">
    <property type="entry name" value="WH_DNA-bd_sf"/>
</dbReference>
<comment type="similarity">
    <text evidence="1">Belongs to the LysR transcriptional regulatory family.</text>
</comment>
<evidence type="ECO:0000313" key="6">
    <source>
        <dbReference type="EMBL" id="MEW9856386.1"/>
    </source>
</evidence>
<gene>
    <name evidence="6" type="ORF">ABUH87_14705</name>
</gene>
<accession>A0ABV3RE61</accession>
<dbReference type="Pfam" id="PF03466">
    <property type="entry name" value="LysR_substrate"/>
    <property type="match status" value="1"/>
</dbReference>
<keyword evidence="3" id="KW-0238">DNA-binding</keyword>
<keyword evidence="7" id="KW-1185">Reference proteome</keyword>
<evidence type="ECO:0000256" key="2">
    <source>
        <dbReference type="ARBA" id="ARBA00023015"/>
    </source>
</evidence>
<dbReference type="Proteomes" id="UP001556118">
    <property type="component" value="Unassembled WGS sequence"/>
</dbReference>
<evidence type="ECO:0000313" key="7">
    <source>
        <dbReference type="Proteomes" id="UP001556118"/>
    </source>
</evidence>
<dbReference type="Pfam" id="PF00126">
    <property type="entry name" value="HTH_1"/>
    <property type="match status" value="1"/>
</dbReference>
<dbReference type="PRINTS" id="PR00039">
    <property type="entry name" value="HTHLYSR"/>
</dbReference>
<keyword evidence="2" id="KW-0805">Transcription regulation</keyword>
<proteinExistence type="inferred from homology"/>
<feature type="domain" description="HTH lysR-type" evidence="5">
    <location>
        <begin position="1"/>
        <end position="59"/>
    </location>
</feature>
<sequence>MHSLTRLNHILAVARTGSFSLAAEEVHISQPALSRSNQAFEEEYDLRLFDRGRGGVTLTRAGKLAVEHARQLIASAKDFDRDMRRFGWGEAGQTGVGMGPLMASLLLPKLGAAMLRRNPHLTVLTRTGSPDRMLDALLEGTIELIVGNVWQLSLVPGVTEEHLGVLPLAIAVRRGHPLTERTALLQRDLDAYPSARSFDHQTGSTANSAGAFVSDNFNILRDVVLETDCTWLVTPALIRGELHRGDLVQLEISDLAIVETRTSLIYLRERTRSPASLTIAETIRATVQELSAR</sequence>
<organism evidence="6 7">
    <name type="scientific">Novosphingobium rhizovicinum</name>
    <dbReference type="NCBI Taxonomy" id="3228928"/>
    <lineage>
        <taxon>Bacteria</taxon>
        <taxon>Pseudomonadati</taxon>
        <taxon>Pseudomonadota</taxon>
        <taxon>Alphaproteobacteria</taxon>
        <taxon>Sphingomonadales</taxon>
        <taxon>Sphingomonadaceae</taxon>
        <taxon>Novosphingobium</taxon>
    </lineage>
</organism>
<evidence type="ECO:0000259" key="5">
    <source>
        <dbReference type="PROSITE" id="PS50931"/>
    </source>
</evidence>
<evidence type="ECO:0000256" key="4">
    <source>
        <dbReference type="ARBA" id="ARBA00023163"/>
    </source>
</evidence>
<reference evidence="6 7" key="1">
    <citation type="submission" date="2024-06" db="EMBL/GenBank/DDBJ databases">
        <title>Novosphingobium rhizovicinus M1R2S20.</title>
        <authorList>
            <person name="Sun J.-Q."/>
        </authorList>
    </citation>
    <scope>NUCLEOTIDE SEQUENCE [LARGE SCALE GENOMIC DNA]</scope>
    <source>
        <strain evidence="6 7">M1R2S20</strain>
    </source>
</reference>
<dbReference type="InterPro" id="IPR005119">
    <property type="entry name" value="LysR_subst-bd"/>
</dbReference>
<dbReference type="EMBL" id="JBFNXR010000052">
    <property type="protein sequence ID" value="MEW9856386.1"/>
    <property type="molecule type" value="Genomic_DNA"/>
</dbReference>
<keyword evidence="4" id="KW-0804">Transcription</keyword>
<dbReference type="RefSeq" id="WP_367774825.1">
    <property type="nucleotide sequence ID" value="NZ_JBFNXR010000052.1"/>
</dbReference>
<name>A0ABV3RE61_9SPHN</name>
<dbReference type="SUPFAM" id="SSF53850">
    <property type="entry name" value="Periplasmic binding protein-like II"/>
    <property type="match status" value="1"/>
</dbReference>
<dbReference type="SUPFAM" id="SSF46785">
    <property type="entry name" value="Winged helix' DNA-binding domain"/>
    <property type="match status" value="1"/>
</dbReference>
<dbReference type="InterPro" id="IPR000847">
    <property type="entry name" value="LysR_HTH_N"/>
</dbReference>
<dbReference type="PANTHER" id="PTHR30346">
    <property type="entry name" value="TRANSCRIPTIONAL DUAL REGULATOR HCAR-RELATED"/>
    <property type="match status" value="1"/>
</dbReference>
<evidence type="ECO:0000256" key="3">
    <source>
        <dbReference type="ARBA" id="ARBA00023125"/>
    </source>
</evidence>
<protein>
    <submittedName>
        <fullName evidence="6">LysR family transcriptional regulator</fullName>
    </submittedName>
</protein>
<dbReference type="Gene3D" id="1.10.10.10">
    <property type="entry name" value="Winged helix-like DNA-binding domain superfamily/Winged helix DNA-binding domain"/>
    <property type="match status" value="1"/>
</dbReference>
<comment type="caution">
    <text evidence="6">The sequence shown here is derived from an EMBL/GenBank/DDBJ whole genome shotgun (WGS) entry which is preliminary data.</text>
</comment>
<evidence type="ECO:0000256" key="1">
    <source>
        <dbReference type="ARBA" id="ARBA00009437"/>
    </source>
</evidence>
<dbReference type="PROSITE" id="PS50931">
    <property type="entry name" value="HTH_LYSR"/>
    <property type="match status" value="1"/>
</dbReference>
<dbReference type="PANTHER" id="PTHR30346:SF9">
    <property type="entry name" value="LYSR FAMILY TRANSCRIPTIONAL REGULATOR"/>
    <property type="match status" value="1"/>
</dbReference>
<dbReference type="InterPro" id="IPR036388">
    <property type="entry name" value="WH-like_DNA-bd_sf"/>
</dbReference>
<dbReference type="CDD" id="cd05466">
    <property type="entry name" value="PBP2_LTTR_substrate"/>
    <property type="match status" value="1"/>
</dbReference>
<dbReference type="Gene3D" id="3.40.190.10">
    <property type="entry name" value="Periplasmic binding protein-like II"/>
    <property type="match status" value="2"/>
</dbReference>